<dbReference type="Pfam" id="PF02685">
    <property type="entry name" value="Glucokinase"/>
    <property type="match status" value="1"/>
</dbReference>
<keyword evidence="2" id="KW-0418">Kinase</keyword>
<evidence type="ECO:0000256" key="2">
    <source>
        <dbReference type="ARBA" id="ARBA00022777"/>
    </source>
</evidence>
<dbReference type="InterPro" id="IPR003836">
    <property type="entry name" value="Glucokinase"/>
</dbReference>
<accession>A0A0F8YZG6</accession>
<dbReference type="EMBL" id="LAZR01054116">
    <property type="protein sequence ID" value="KKK79245.1"/>
    <property type="molecule type" value="Genomic_DNA"/>
</dbReference>
<evidence type="ECO:0008006" key="4">
    <source>
        <dbReference type="Google" id="ProtNLM"/>
    </source>
</evidence>
<protein>
    <recommendedName>
        <fullName evidence="4">Glucokinase</fullName>
    </recommendedName>
</protein>
<evidence type="ECO:0000313" key="3">
    <source>
        <dbReference type="EMBL" id="KKK79245.1"/>
    </source>
</evidence>
<dbReference type="AlphaFoldDB" id="A0A0F8YZG6"/>
<gene>
    <name evidence="3" type="ORF">LCGC14_2835440</name>
</gene>
<dbReference type="GO" id="GO:0005536">
    <property type="term" value="F:D-glucose binding"/>
    <property type="evidence" value="ECO:0007669"/>
    <property type="project" value="InterPro"/>
</dbReference>
<dbReference type="GO" id="GO:0005524">
    <property type="term" value="F:ATP binding"/>
    <property type="evidence" value="ECO:0007669"/>
    <property type="project" value="InterPro"/>
</dbReference>
<organism evidence="3">
    <name type="scientific">marine sediment metagenome</name>
    <dbReference type="NCBI Taxonomy" id="412755"/>
    <lineage>
        <taxon>unclassified sequences</taxon>
        <taxon>metagenomes</taxon>
        <taxon>ecological metagenomes</taxon>
    </lineage>
</organism>
<dbReference type="GO" id="GO:0004340">
    <property type="term" value="F:glucokinase activity"/>
    <property type="evidence" value="ECO:0007669"/>
    <property type="project" value="InterPro"/>
</dbReference>
<dbReference type="GO" id="GO:0006096">
    <property type="term" value="P:glycolytic process"/>
    <property type="evidence" value="ECO:0007669"/>
    <property type="project" value="InterPro"/>
</dbReference>
<dbReference type="Gene3D" id="3.30.420.40">
    <property type="match status" value="1"/>
</dbReference>
<name>A0A0F8YZG6_9ZZZZ</name>
<sequence>MSLRLVADIGDTNARLALSQAGNLTAGSVKRYANEDWASIDAIKLLIETITTLFL</sequence>
<evidence type="ECO:0000256" key="1">
    <source>
        <dbReference type="ARBA" id="ARBA00022679"/>
    </source>
</evidence>
<reference evidence="3" key="1">
    <citation type="journal article" date="2015" name="Nature">
        <title>Complex archaea that bridge the gap between prokaryotes and eukaryotes.</title>
        <authorList>
            <person name="Spang A."/>
            <person name="Saw J.H."/>
            <person name="Jorgensen S.L."/>
            <person name="Zaremba-Niedzwiedzka K."/>
            <person name="Martijn J."/>
            <person name="Lind A.E."/>
            <person name="van Eijk R."/>
            <person name="Schleper C."/>
            <person name="Guy L."/>
            <person name="Ettema T.J."/>
        </authorList>
    </citation>
    <scope>NUCLEOTIDE SEQUENCE</scope>
</reference>
<keyword evidence="1" id="KW-0808">Transferase</keyword>
<comment type="caution">
    <text evidence="3">The sequence shown here is derived from an EMBL/GenBank/DDBJ whole genome shotgun (WGS) entry which is preliminary data.</text>
</comment>
<proteinExistence type="predicted"/>